<dbReference type="GO" id="GO:0003700">
    <property type="term" value="F:DNA-binding transcription factor activity"/>
    <property type="evidence" value="ECO:0007669"/>
    <property type="project" value="TreeGrafter"/>
</dbReference>
<keyword evidence="4" id="KW-0804">Transcription</keyword>
<reference evidence="7 8" key="1">
    <citation type="submission" date="2014-02" db="EMBL/GenBank/DDBJ databases">
        <title>Genome sequence of Brachybacterium phenoliresistens strain W13A50.</title>
        <authorList>
            <person name="Wang X."/>
        </authorList>
    </citation>
    <scope>NUCLEOTIDE SEQUENCE [LARGE SCALE GENOMIC DNA]</scope>
    <source>
        <strain evidence="7 8">W13A50</strain>
    </source>
</reference>
<keyword evidence="2" id="KW-0805">Transcription regulation</keyword>
<evidence type="ECO:0000256" key="2">
    <source>
        <dbReference type="ARBA" id="ARBA00023015"/>
    </source>
</evidence>
<evidence type="ECO:0000259" key="6">
    <source>
        <dbReference type="PROSITE" id="PS50977"/>
    </source>
</evidence>
<dbReference type="Proteomes" id="UP000023067">
    <property type="component" value="Unassembled WGS sequence"/>
</dbReference>
<evidence type="ECO:0000313" key="7">
    <source>
        <dbReference type="EMBL" id="EWS80517.1"/>
    </source>
</evidence>
<dbReference type="SUPFAM" id="SSF48498">
    <property type="entry name" value="Tetracyclin repressor-like, C-terminal domain"/>
    <property type="match status" value="1"/>
</dbReference>
<evidence type="ECO:0000256" key="1">
    <source>
        <dbReference type="ARBA" id="ARBA00022491"/>
    </source>
</evidence>
<dbReference type="PATRIC" id="fig|396014.3.peg.2547"/>
<dbReference type="InterPro" id="IPR001647">
    <property type="entry name" value="HTH_TetR"/>
</dbReference>
<keyword evidence="1" id="KW-0678">Repressor</keyword>
<dbReference type="Gene3D" id="1.10.357.10">
    <property type="entry name" value="Tetracycline Repressor, domain 2"/>
    <property type="match status" value="1"/>
</dbReference>
<proteinExistence type="predicted"/>
<dbReference type="Pfam" id="PF00440">
    <property type="entry name" value="TetR_N"/>
    <property type="match status" value="1"/>
</dbReference>
<dbReference type="PROSITE" id="PS50977">
    <property type="entry name" value="HTH_TETR_2"/>
    <property type="match status" value="1"/>
</dbReference>
<protein>
    <submittedName>
        <fullName evidence="7">TetR family transcriptional regulator</fullName>
    </submittedName>
</protein>
<evidence type="ECO:0000256" key="3">
    <source>
        <dbReference type="ARBA" id="ARBA00023125"/>
    </source>
</evidence>
<dbReference type="PANTHER" id="PTHR30055:SF146">
    <property type="entry name" value="HTH-TYPE TRANSCRIPTIONAL DUAL REGULATOR CECR"/>
    <property type="match status" value="1"/>
</dbReference>
<keyword evidence="3 5" id="KW-0238">DNA-binding</keyword>
<dbReference type="PANTHER" id="PTHR30055">
    <property type="entry name" value="HTH-TYPE TRANSCRIPTIONAL REGULATOR RUTR"/>
    <property type="match status" value="1"/>
</dbReference>
<dbReference type="GO" id="GO:0000976">
    <property type="term" value="F:transcription cis-regulatory region binding"/>
    <property type="evidence" value="ECO:0007669"/>
    <property type="project" value="TreeGrafter"/>
</dbReference>
<dbReference type="eggNOG" id="COG1309">
    <property type="taxonomic scope" value="Bacteria"/>
</dbReference>
<dbReference type="Pfam" id="PF13977">
    <property type="entry name" value="TetR_C_6"/>
    <property type="match status" value="1"/>
</dbReference>
<evidence type="ECO:0000256" key="5">
    <source>
        <dbReference type="PROSITE-ProRule" id="PRU00335"/>
    </source>
</evidence>
<dbReference type="SUPFAM" id="SSF46689">
    <property type="entry name" value="Homeodomain-like"/>
    <property type="match status" value="1"/>
</dbReference>
<evidence type="ECO:0000313" key="8">
    <source>
        <dbReference type="Proteomes" id="UP000023067"/>
    </source>
</evidence>
<dbReference type="HOGENOM" id="CLU_069356_44_1_11"/>
<feature type="DNA-binding region" description="H-T-H motif" evidence="5">
    <location>
        <begin position="22"/>
        <end position="41"/>
    </location>
</feature>
<dbReference type="EMBL" id="JDYK01000014">
    <property type="protein sequence ID" value="EWS80517.1"/>
    <property type="molecule type" value="Genomic_DNA"/>
</dbReference>
<dbReference type="InterPro" id="IPR050109">
    <property type="entry name" value="HTH-type_TetR-like_transc_reg"/>
</dbReference>
<evidence type="ECO:0000256" key="4">
    <source>
        <dbReference type="ARBA" id="ARBA00023163"/>
    </source>
</evidence>
<accession>Z9JS13</accession>
<dbReference type="AlphaFoldDB" id="Z9JS13"/>
<dbReference type="InterPro" id="IPR009057">
    <property type="entry name" value="Homeodomain-like_sf"/>
</dbReference>
<keyword evidence="8" id="KW-1185">Reference proteome</keyword>
<feature type="domain" description="HTH tetR-type" evidence="6">
    <location>
        <begin position="1"/>
        <end position="59"/>
    </location>
</feature>
<dbReference type="InterPro" id="IPR039538">
    <property type="entry name" value="BetI_C"/>
</dbReference>
<sequence length="187" mass="20662">MREAALRAAIELIAQQGYAATSMAQVAAAAGISPSGLAHHFPSKNALLGAVLDHRDAEDTFVRERSHEPWSAFDHMVHVARRNMGRRRLVALYMTMIGEAVAPEHPAHAWMVRHYADVLDTLRDQLRADQQRGTVREDAPVEAIARSMVSLMDGLQVQWLLDESVDMAAVLAESVAAMKRTWGTELV</sequence>
<name>Z9JS13_9MICO</name>
<dbReference type="STRING" id="396014.BF93_02585"/>
<dbReference type="PRINTS" id="PR00455">
    <property type="entry name" value="HTHTETR"/>
</dbReference>
<dbReference type="InterPro" id="IPR036271">
    <property type="entry name" value="Tet_transcr_reg_TetR-rel_C_sf"/>
</dbReference>
<organism evidence="7 8">
    <name type="scientific">Brachybacterium phenoliresistens</name>
    <dbReference type="NCBI Taxonomy" id="396014"/>
    <lineage>
        <taxon>Bacteria</taxon>
        <taxon>Bacillati</taxon>
        <taxon>Actinomycetota</taxon>
        <taxon>Actinomycetes</taxon>
        <taxon>Micrococcales</taxon>
        <taxon>Dermabacteraceae</taxon>
        <taxon>Brachybacterium</taxon>
    </lineage>
</organism>
<comment type="caution">
    <text evidence="7">The sequence shown here is derived from an EMBL/GenBank/DDBJ whole genome shotgun (WGS) entry which is preliminary data.</text>
</comment>
<gene>
    <name evidence="7" type="ORF">BF93_02585</name>
</gene>